<name>A0A7J6F7S4_CANSA</name>
<comment type="caution">
    <text evidence="1">The sequence shown here is derived from an EMBL/GenBank/DDBJ whole genome shotgun (WGS) entry which is preliminary data.</text>
</comment>
<protein>
    <submittedName>
        <fullName evidence="1">Uncharacterized protein</fullName>
    </submittedName>
</protein>
<dbReference type="InterPro" id="IPR036691">
    <property type="entry name" value="Endo/exonu/phosph_ase_sf"/>
</dbReference>
<feature type="non-terminal residue" evidence="1">
    <location>
        <position position="133"/>
    </location>
</feature>
<sequence>MEKFTRITNRLHFEGTHYIPPIGQSGGLGLCWVKGVACSIISSNKPPGIPWLLFGVYGDAALTKDDPILLIGDLNGTLQDSECLNYANSGNSSRYAFDLRRMVNRVGLVDLGYQGPGFTWVKGSSRSMNAGRS</sequence>
<proteinExistence type="predicted"/>
<accession>A0A7J6F7S4</accession>
<evidence type="ECO:0000313" key="1">
    <source>
        <dbReference type="EMBL" id="KAF4366761.1"/>
    </source>
</evidence>
<organism evidence="1 2">
    <name type="scientific">Cannabis sativa</name>
    <name type="common">Hemp</name>
    <name type="synonym">Marijuana</name>
    <dbReference type="NCBI Taxonomy" id="3483"/>
    <lineage>
        <taxon>Eukaryota</taxon>
        <taxon>Viridiplantae</taxon>
        <taxon>Streptophyta</taxon>
        <taxon>Embryophyta</taxon>
        <taxon>Tracheophyta</taxon>
        <taxon>Spermatophyta</taxon>
        <taxon>Magnoliopsida</taxon>
        <taxon>eudicotyledons</taxon>
        <taxon>Gunneridae</taxon>
        <taxon>Pentapetalae</taxon>
        <taxon>rosids</taxon>
        <taxon>fabids</taxon>
        <taxon>Rosales</taxon>
        <taxon>Cannabaceae</taxon>
        <taxon>Cannabis</taxon>
    </lineage>
</organism>
<dbReference type="AlphaFoldDB" id="A0A7J6F7S4"/>
<dbReference type="EMBL" id="JAATIQ010000253">
    <property type="protein sequence ID" value="KAF4366761.1"/>
    <property type="molecule type" value="Genomic_DNA"/>
</dbReference>
<keyword evidence="2" id="KW-1185">Reference proteome</keyword>
<dbReference type="Proteomes" id="UP000583929">
    <property type="component" value="Unassembled WGS sequence"/>
</dbReference>
<evidence type="ECO:0000313" key="2">
    <source>
        <dbReference type="Proteomes" id="UP000583929"/>
    </source>
</evidence>
<dbReference type="SUPFAM" id="SSF56219">
    <property type="entry name" value="DNase I-like"/>
    <property type="match status" value="1"/>
</dbReference>
<gene>
    <name evidence="1" type="ORF">G4B88_022054</name>
</gene>
<reference evidence="1 2" key="1">
    <citation type="journal article" date="2020" name="bioRxiv">
        <title>Sequence and annotation of 42 cannabis genomes reveals extensive copy number variation in cannabinoid synthesis and pathogen resistance genes.</title>
        <authorList>
            <person name="Mckernan K.J."/>
            <person name="Helbert Y."/>
            <person name="Kane L.T."/>
            <person name="Ebling H."/>
            <person name="Zhang L."/>
            <person name="Liu B."/>
            <person name="Eaton Z."/>
            <person name="Mclaughlin S."/>
            <person name="Kingan S."/>
            <person name="Baybayan P."/>
            <person name="Concepcion G."/>
            <person name="Jordan M."/>
            <person name="Riva A."/>
            <person name="Barbazuk W."/>
            <person name="Harkins T."/>
        </authorList>
    </citation>
    <scope>NUCLEOTIDE SEQUENCE [LARGE SCALE GENOMIC DNA]</scope>
    <source>
        <strain evidence="2">cv. Jamaican Lion 4</strain>
        <tissue evidence="1">Leaf</tissue>
    </source>
</reference>